<protein>
    <submittedName>
        <fullName evidence="1">Ribonuclease H-like domain-containing protein</fullName>
    </submittedName>
</protein>
<name>A0A699JLZ2_TANCI</name>
<reference evidence="1" key="1">
    <citation type="journal article" date="2019" name="Sci. Rep.">
        <title>Draft genome of Tanacetum cinerariifolium, the natural source of mosquito coil.</title>
        <authorList>
            <person name="Yamashiro T."/>
            <person name="Shiraishi A."/>
            <person name="Satake H."/>
            <person name="Nakayama K."/>
        </authorList>
    </citation>
    <scope>NUCLEOTIDE SEQUENCE</scope>
</reference>
<evidence type="ECO:0000313" key="1">
    <source>
        <dbReference type="EMBL" id="GFA46103.1"/>
    </source>
</evidence>
<comment type="caution">
    <text evidence="1">The sequence shown here is derived from an EMBL/GenBank/DDBJ whole genome shotgun (WGS) entry which is preliminary data.</text>
</comment>
<dbReference type="EMBL" id="BKCJ010428118">
    <property type="protein sequence ID" value="GFA46103.1"/>
    <property type="molecule type" value="Genomic_DNA"/>
</dbReference>
<accession>A0A699JLZ2</accession>
<gene>
    <name evidence="1" type="ORF">Tci_618075</name>
</gene>
<feature type="non-terminal residue" evidence="1">
    <location>
        <position position="220"/>
    </location>
</feature>
<dbReference type="PANTHER" id="PTHR34222:SF99">
    <property type="entry name" value="PROTEIN, PUTATIVE-RELATED"/>
    <property type="match status" value="1"/>
</dbReference>
<dbReference type="PANTHER" id="PTHR34222">
    <property type="entry name" value="GAG_PRE-INTEGRS DOMAIN-CONTAINING PROTEIN"/>
    <property type="match status" value="1"/>
</dbReference>
<dbReference type="AlphaFoldDB" id="A0A699JLZ2"/>
<feature type="non-terminal residue" evidence="1">
    <location>
        <position position="1"/>
    </location>
</feature>
<organism evidence="1">
    <name type="scientific">Tanacetum cinerariifolium</name>
    <name type="common">Dalmatian daisy</name>
    <name type="synonym">Chrysanthemum cinerariifolium</name>
    <dbReference type="NCBI Taxonomy" id="118510"/>
    <lineage>
        <taxon>Eukaryota</taxon>
        <taxon>Viridiplantae</taxon>
        <taxon>Streptophyta</taxon>
        <taxon>Embryophyta</taxon>
        <taxon>Tracheophyta</taxon>
        <taxon>Spermatophyta</taxon>
        <taxon>Magnoliopsida</taxon>
        <taxon>eudicotyledons</taxon>
        <taxon>Gunneridae</taxon>
        <taxon>Pentapetalae</taxon>
        <taxon>asterids</taxon>
        <taxon>campanulids</taxon>
        <taxon>Asterales</taxon>
        <taxon>Asteraceae</taxon>
        <taxon>Asteroideae</taxon>
        <taxon>Anthemideae</taxon>
        <taxon>Anthemidinae</taxon>
        <taxon>Tanacetum</taxon>
    </lineage>
</organism>
<proteinExistence type="predicted"/>
<sequence length="220" mass="24769">PDLFAGAIYAKAAFEMWNDLKETYDKVDGSVVFNLNKSINSLNQNGSTLAEYYNNLNSLWRQFEVMINLPPCTREATKHFEKHNQLIKLMQFLMGLDESYLEIRSNIITKEPLPLVKVAITVFNGEESHRNATFVGATKPAATPFETKTFDNNRRLIGLLNDNGVSYANANMVVGHPNGTQALITKIGDLKINNDITLYDALAVPKYTVSLLYFTRLLET</sequence>